<sequence length="164" mass="18413">MQGRQGMHDWVDVLATLNDVKVLMAKIPRGHPFTQENFLQLAIRIIAVDESSTGHKRKQHKEDSVNILTNNETPIERIVSYEYSSSTDLKSLDEGRNPTLTSSSLPNKTGGTRLLFDKPRVVPVQTLKQKTSSVEGFKPIATRITIVMISNLFSQLKSVRVLLK</sequence>
<name>A0A9W6XGX0_9STRA</name>
<keyword evidence="3" id="KW-1185">Reference proteome</keyword>
<evidence type="ECO:0000313" key="3">
    <source>
        <dbReference type="Proteomes" id="UP001165083"/>
    </source>
</evidence>
<organism evidence="2 3">
    <name type="scientific">Phytophthora lilii</name>
    <dbReference type="NCBI Taxonomy" id="2077276"/>
    <lineage>
        <taxon>Eukaryota</taxon>
        <taxon>Sar</taxon>
        <taxon>Stramenopiles</taxon>
        <taxon>Oomycota</taxon>
        <taxon>Peronosporomycetes</taxon>
        <taxon>Peronosporales</taxon>
        <taxon>Peronosporaceae</taxon>
        <taxon>Phytophthora</taxon>
    </lineage>
</organism>
<protein>
    <submittedName>
        <fullName evidence="2">Unnamed protein product</fullName>
    </submittedName>
</protein>
<evidence type="ECO:0000256" key="1">
    <source>
        <dbReference type="SAM" id="MobiDB-lite"/>
    </source>
</evidence>
<evidence type="ECO:0000313" key="2">
    <source>
        <dbReference type="EMBL" id="GMF38953.1"/>
    </source>
</evidence>
<dbReference type="Proteomes" id="UP001165083">
    <property type="component" value="Unassembled WGS sequence"/>
</dbReference>
<proteinExistence type="predicted"/>
<feature type="compositionally biased region" description="Polar residues" evidence="1">
    <location>
        <begin position="98"/>
        <end position="109"/>
    </location>
</feature>
<accession>A0A9W6XGX0</accession>
<comment type="caution">
    <text evidence="2">The sequence shown here is derived from an EMBL/GenBank/DDBJ whole genome shotgun (WGS) entry which is preliminary data.</text>
</comment>
<reference evidence="2" key="1">
    <citation type="submission" date="2023-04" db="EMBL/GenBank/DDBJ databases">
        <title>Phytophthora lilii NBRC 32176.</title>
        <authorList>
            <person name="Ichikawa N."/>
            <person name="Sato H."/>
            <person name="Tonouchi N."/>
        </authorList>
    </citation>
    <scope>NUCLEOTIDE SEQUENCE</scope>
    <source>
        <strain evidence="2">NBRC 32176</strain>
    </source>
</reference>
<feature type="region of interest" description="Disordered" evidence="1">
    <location>
        <begin position="88"/>
        <end position="109"/>
    </location>
</feature>
<dbReference type="EMBL" id="BSXW01001755">
    <property type="protein sequence ID" value="GMF38953.1"/>
    <property type="molecule type" value="Genomic_DNA"/>
</dbReference>
<gene>
    <name evidence="2" type="ORF">Plil01_001619000</name>
</gene>
<dbReference type="AlphaFoldDB" id="A0A9W6XGX0"/>